<dbReference type="PANTHER" id="PTHR37015:SF2">
    <property type="entry name" value="REVERSE TRANSCRIPTASE DOMAIN-CONTAINING PROTEIN"/>
    <property type="match status" value="1"/>
</dbReference>
<proteinExistence type="predicted"/>
<dbReference type="AlphaFoldDB" id="A0A067T4W4"/>
<sequence>MTSCFIKSRIFASLKTKPFQFAQALRPTPFLRWTSTVSTPATLSSSLGQTLQFITDIKLQELEKQRLAYHAHAKVLEEARTLGENGEILKKVEVLAKAVKSWTGSGGVDELKVVGGSLQLTNLDFWLQQAKKDPSFSREIAQGWAHTLEDHIRHTIGRFDSAKLFGRLFNDWLSSGDSVALAYQASSDDLDNPLNPLGPTGTETATSSAQAGRKEMYEQKEQFVSIIFDEHLVDIENLKIYLNGLFESEEATKELEKLRKEMKNFSYWLKRTPINKKDVKSAINGLLASNLMGEEKRTTLKAFLQNPTLLDEIASVLNMRMASLDSWAWPKEGILVEFRRHLNGKYRAFTDPEIIDALLLHHIGVAWQVKLKHALLRIFDSKAWIRPIARETVKGQYRQFLGDDGKSSIEAKRNRTRRNDFFVAQLQDEADTPNSYYDDGLVDVPFAANLVGPPRIKQELLQIMTTECHLNAALHESHAAVCSDFQWFGPSLPHASILTVLEFLGMSKTWLDFYKSFLATPVRFAGETECQVRKRGTPISYSLSMLGGEAVIFMMDFAVNQRANGLYVYRMHDDLWLWDADARKVADGWEEMKKYAGLVGLKFNEEKTGSAYVGPKYGHSARLPKGDIRWGFLKFNPEESRFVIDQKQVDGHIVEMRRQLASTSSVFGWINVYNKYMAFFMRNFGGIPANCFGQSHIVDMIDTLARIQRELFPDSTKDENGGAIGYLKKTLKDQFGASDLPEGYFYFPIGRGGLELRNAMLELFALQRKDKPLATYGDDKYGVLDSESEPERRLEDKDLNDAFDEDKAIAEHKFKKRVENDPKEYARLKEAWDNRDEQTQQTHLNTEEFLSFEAFTSLRESWLSTWGDSYQHMLQTPSIRYVAPVPKMKELLSSSTKPWEHMDWYEQWVVSMYGEDVVKKFGSLEAVDPNLIPVGMVQLFRRSRMKLDQ</sequence>
<dbReference type="OrthoDB" id="74545at2759"/>
<dbReference type="HOGENOM" id="CLU_008952_0_0_1"/>
<evidence type="ECO:0008006" key="4">
    <source>
        <dbReference type="Google" id="ProtNLM"/>
    </source>
</evidence>
<gene>
    <name evidence="2" type="ORF">GALMADRAFT_119220</name>
</gene>
<evidence type="ECO:0000256" key="1">
    <source>
        <dbReference type="SAM" id="MobiDB-lite"/>
    </source>
</evidence>
<feature type="compositionally biased region" description="Polar residues" evidence="1">
    <location>
        <begin position="201"/>
        <end position="210"/>
    </location>
</feature>
<name>A0A067T4W4_GALM3</name>
<accession>A0A067T4W4</accession>
<feature type="region of interest" description="Disordered" evidence="1">
    <location>
        <begin position="191"/>
        <end position="213"/>
    </location>
</feature>
<dbReference type="PANTHER" id="PTHR37015">
    <property type="entry name" value="REVERSE TRANSCRIPTASE DOMAIN-CONTAINING PROTEIN"/>
    <property type="match status" value="1"/>
</dbReference>
<reference evidence="3" key="1">
    <citation type="journal article" date="2014" name="Proc. Natl. Acad. Sci. U.S.A.">
        <title>Extensive sampling of basidiomycete genomes demonstrates inadequacy of the white-rot/brown-rot paradigm for wood decay fungi.</title>
        <authorList>
            <person name="Riley R."/>
            <person name="Salamov A.A."/>
            <person name="Brown D.W."/>
            <person name="Nagy L.G."/>
            <person name="Floudas D."/>
            <person name="Held B.W."/>
            <person name="Levasseur A."/>
            <person name="Lombard V."/>
            <person name="Morin E."/>
            <person name="Otillar R."/>
            <person name="Lindquist E.A."/>
            <person name="Sun H."/>
            <person name="LaButti K.M."/>
            <person name="Schmutz J."/>
            <person name="Jabbour D."/>
            <person name="Luo H."/>
            <person name="Baker S.E."/>
            <person name="Pisabarro A.G."/>
            <person name="Walton J.D."/>
            <person name="Blanchette R.A."/>
            <person name="Henrissat B."/>
            <person name="Martin F."/>
            <person name="Cullen D."/>
            <person name="Hibbett D.S."/>
            <person name="Grigoriev I.V."/>
        </authorList>
    </citation>
    <scope>NUCLEOTIDE SEQUENCE [LARGE SCALE GENOMIC DNA]</scope>
    <source>
        <strain evidence="3">CBS 339.88</strain>
    </source>
</reference>
<protein>
    <recommendedName>
        <fullName evidence="4">Reverse transcriptase domain-containing protein</fullName>
    </recommendedName>
</protein>
<keyword evidence="3" id="KW-1185">Reference proteome</keyword>
<dbReference type="EMBL" id="KL142375">
    <property type="protein sequence ID" value="KDR78235.1"/>
    <property type="molecule type" value="Genomic_DNA"/>
</dbReference>
<dbReference type="Proteomes" id="UP000027222">
    <property type="component" value="Unassembled WGS sequence"/>
</dbReference>
<organism evidence="2 3">
    <name type="scientific">Galerina marginata (strain CBS 339.88)</name>
    <dbReference type="NCBI Taxonomy" id="685588"/>
    <lineage>
        <taxon>Eukaryota</taxon>
        <taxon>Fungi</taxon>
        <taxon>Dikarya</taxon>
        <taxon>Basidiomycota</taxon>
        <taxon>Agaricomycotina</taxon>
        <taxon>Agaricomycetes</taxon>
        <taxon>Agaricomycetidae</taxon>
        <taxon>Agaricales</taxon>
        <taxon>Agaricineae</taxon>
        <taxon>Strophariaceae</taxon>
        <taxon>Galerina</taxon>
    </lineage>
</organism>
<evidence type="ECO:0000313" key="3">
    <source>
        <dbReference type="Proteomes" id="UP000027222"/>
    </source>
</evidence>
<dbReference type="STRING" id="685588.A0A067T4W4"/>
<evidence type="ECO:0000313" key="2">
    <source>
        <dbReference type="EMBL" id="KDR78235.1"/>
    </source>
</evidence>